<evidence type="ECO:0000256" key="5">
    <source>
        <dbReference type="ARBA" id="ARBA00023136"/>
    </source>
</evidence>
<dbReference type="PANTHER" id="PTHR30572">
    <property type="entry name" value="MEMBRANE COMPONENT OF TRANSPORTER-RELATED"/>
    <property type="match status" value="1"/>
</dbReference>
<keyword evidence="3 6" id="KW-0812">Transmembrane</keyword>
<sequence length="467" mass="50080">MLTLNTTTGGNLLSFVGRSWRYVARKRIKTIIIFAIFLAMSTVLMSANAVSRATDATAAEIDAKTGQGFVLGNNPQFNTGTPRGAGNVKPADIKKLASLDGVQNYVARQNVTADLVDATAQKLDRQDYDETKEAQFGNAVNVWGVNDTKMDNNFRSGALKLVAGRHLNAQDKNKSIINQDLAKANHLTIGSKLTLKGNPYDADNQNHSTNEVTTEIVGLVSGSNADRAVSRNELFSNTVFTDLDTTRTLYNVTPATEIYQDANFFVKKGANFDDVVKAAAAKDIDWRSYQLSRSTQYLAGITGAIDGVRSVMTTTTIATFVLAGAILALVLCLWLNERKKETGTLLSMGVTKASIMAQYALELIFIAVPAFVLSYFGAGMLAQGMGTSVLSSVNHQAAQEMAKAGQFGADMESSASMKTLEKLTVDLSLASAGQIAITVLVLIAIVVVIASVPMLRKSPRALLVDNK</sequence>
<dbReference type="EMBL" id="JABCUI010000001">
    <property type="protein sequence ID" value="NMW86806.1"/>
    <property type="molecule type" value="Genomic_DNA"/>
</dbReference>
<reference evidence="8 9" key="1">
    <citation type="submission" date="2020-04" db="EMBL/GenBank/DDBJ databases">
        <title>Antimicrobial susceptibility and clonality of vaginal-derived multi-drug resistant Mobiluncus isolates in China.</title>
        <authorList>
            <person name="Zhang X."/>
        </authorList>
    </citation>
    <scope>NUCLEOTIDE SEQUENCE [LARGE SCALE GENOMIC DNA]</scope>
    <source>
        <strain evidence="8 9">19</strain>
    </source>
</reference>
<proteinExistence type="predicted"/>
<keyword evidence="2" id="KW-1003">Cell membrane</keyword>
<feature type="transmembrane region" description="Helical" evidence="6">
    <location>
        <begin position="427"/>
        <end position="450"/>
    </location>
</feature>
<feature type="domain" description="ABC3 transporter permease C-terminal" evidence="7">
    <location>
        <begin position="318"/>
        <end position="459"/>
    </location>
</feature>
<evidence type="ECO:0000256" key="1">
    <source>
        <dbReference type="ARBA" id="ARBA00004651"/>
    </source>
</evidence>
<evidence type="ECO:0000256" key="3">
    <source>
        <dbReference type="ARBA" id="ARBA00022692"/>
    </source>
</evidence>
<dbReference type="PANTHER" id="PTHR30572:SF9">
    <property type="entry name" value="ABC TRANSPORTER PERMEASE PROTEIN"/>
    <property type="match status" value="1"/>
</dbReference>
<accession>A0A7Y0UGA7</accession>
<feature type="transmembrane region" description="Helical" evidence="6">
    <location>
        <begin position="317"/>
        <end position="335"/>
    </location>
</feature>
<feature type="transmembrane region" description="Helical" evidence="6">
    <location>
        <begin position="356"/>
        <end position="378"/>
    </location>
</feature>
<gene>
    <name evidence="8" type="ORF">HHJ67_03425</name>
</gene>
<keyword evidence="4 6" id="KW-1133">Transmembrane helix</keyword>
<dbReference type="GO" id="GO:0022857">
    <property type="term" value="F:transmembrane transporter activity"/>
    <property type="evidence" value="ECO:0007669"/>
    <property type="project" value="TreeGrafter"/>
</dbReference>
<comment type="subcellular location">
    <subcellularLocation>
        <location evidence="1">Cell membrane</location>
        <topology evidence="1">Multi-pass membrane protein</topology>
    </subcellularLocation>
</comment>
<keyword evidence="5 6" id="KW-0472">Membrane</keyword>
<evidence type="ECO:0000313" key="9">
    <source>
        <dbReference type="Proteomes" id="UP000553981"/>
    </source>
</evidence>
<name>A0A7Y0UGA7_9ACTO</name>
<feature type="transmembrane region" description="Helical" evidence="6">
    <location>
        <begin position="28"/>
        <end position="47"/>
    </location>
</feature>
<evidence type="ECO:0000256" key="4">
    <source>
        <dbReference type="ARBA" id="ARBA00022989"/>
    </source>
</evidence>
<dbReference type="Pfam" id="PF02687">
    <property type="entry name" value="FtsX"/>
    <property type="match status" value="1"/>
</dbReference>
<evidence type="ECO:0000256" key="2">
    <source>
        <dbReference type="ARBA" id="ARBA00022475"/>
    </source>
</evidence>
<dbReference type="AlphaFoldDB" id="A0A7Y0UGA7"/>
<comment type="caution">
    <text evidence="8">The sequence shown here is derived from an EMBL/GenBank/DDBJ whole genome shotgun (WGS) entry which is preliminary data.</text>
</comment>
<dbReference type="RefSeq" id="WP_004008110.1">
    <property type="nucleotide sequence ID" value="NZ_CAMYEK010000005.1"/>
</dbReference>
<protein>
    <submittedName>
        <fullName evidence="8">ABC transporter permease</fullName>
    </submittedName>
</protein>
<dbReference type="InterPro" id="IPR050250">
    <property type="entry name" value="Macrolide_Exporter_MacB"/>
</dbReference>
<evidence type="ECO:0000256" key="6">
    <source>
        <dbReference type="SAM" id="Phobius"/>
    </source>
</evidence>
<dbReference type="InterPro" id="IPR003838">
    <property type="entry name" value="ABC3_permease_C"/>
</dbReference>
<evidence type="ECO:0000313" key="8">
    <source>
        <dbReference type="EMBL" id="NMW86806.1"/>
    </source>
</evidence>
<dbReference type="GO" id="GO:0005886">
    <property type="term" value="C:plasma membrane"/>
    <property type="evidence" value="ECO:0007669"/>
    <property type="project" value="UniProtKB-SubCell"/>
</dbReference>
<evidence type="ECO:0000259" key="7">
    <source>
        <dbReference type="Pfam" id="PF02687"/>
    </source>
</evidence>
<organism evidence="8 9">
    <name type="scientific">Mobiluncus curtisii</name>
    <dbReference type="NCBI Taxonomy" id="2051"/>
    <lineage>
        <taxon>Bacteria</taxon>
        <taxon>Bacillati</taxon>
        <taxon>Actinomycetota</taxon>
        <taxon>Actinomycetes</taxon>
        <taxon>Actinomycetales</taxon>
        <taxon>Actinomycetaceae</taxon>
        <taxon>Mobiluncus</taxon>
    </lineage>
</organism>
<dbReference type="Proteomes" id="UP000553981">
    <property type="component" value="Unassembled WGS sequence"/>
</dbReference>